<feature type="binding site" evidence="7">
    <location>
        <begin position="9"/>
        <end position="10"/>
    </location>
    <ligand>
        <name>substrate</name>
    </ligand>
</feature>
<dbReference type="InterPro" id="IPR015942">
    <property type="entry name" value="Asp/Glu/hydantoin_racemase"/>
</dbReference>
<proteinExistence type="inferred from homology"/>
<dbReference type="Pfam" id="PF01177">
    <property type="entry name" value="Asp_Glu_race"/>
    <property type="match status" value="1"/>
</dbReference>
<comment type="pathway">
    <text evidence="7">Cell wall biogenesis; peptidoglycan biosynthesis.</text>
</comment>
<keyword evidence="6 7" id="KW-0961">Cell wall biogenesis/degradation</keyword>
<evidence type="ECO:0000313" key="8">
    <source>
        <dbReference type="EMBL" id="PIE33244.1"/>
    </source>
</evidence>
<dbReference type="NCBIfam" id="TIGR00067">
    <property type="entry name" value="glut_race"/>
    <property type="match status" value="1"/>
</dbReference>
<sequence length="274" mass="29124">MDRPIGMFDSGFGGLTVARALIDLAPAEDLVYIGDTGRYPYGSQPLERVHGYAREIATSLVEDFDVKAIVVACNTATASGLDDLREELPVPIIDVIGPGSRSVVKATTTGRVGVIGTYGTISSRAYPNAIAATGAPVYLASAACPGFVEFVERGQTTGDEVMILAQRLLAPIIEANVDTLLLGCTHYPFLARTINEVMGPDVTLVSSADETAFAAIDELARLGLLRQSGRPGTHRFLSSGDIEVFRDLGGRLLGPELDHTERWPLTPHDPASTN</sequence>
<dbReference type="InterPro" id="IPR033134">
    <property type="entry name" value="Asp/Glu_racemase_AS_2"/>
</dbReference>
<feature type="binding site" evidence="7">
    <location>
        <begin position="74"/>
        <end position="75"/>
    </location>
    <ligand>
        <name>substrate</name>
    </ligand>
</feature>
<name>A0A2G6KC41_9ACTN</name>
<dbReference type="UniPathway" id="UPA00219"/>
<dbReference type="GO" id="GO:0008360">
    <property type="term" value="P:regulation of cell shape"/>
    <property type="evidence" value="ECO:0007669"/>
    <property type="project" value="UniProtKB-KW"/>
</dbReference>
<comment type="similarity">
    <text evidence="7">Belongs to the aspartate/glutamate racemases family.</text>
</comment>
<dbReference type="SUPFAM" id="SSF53681">
    <property type="entry name" value="Aspartate/glutamate racemase"/>
    <property type="match status" value="2"/>
</dbReference>
<evidence type="ECO:0000256" key="3">
    <source>
        <dbReference type="ARBA" id="ARBA00022960"/>
    </source>
</evidence>
<dbReference type="HAMAP" id="MF_00258">
    <property type="entry name" value="Glu_racemase"/>
    <property type="match status" value="1"/>
</dbReference>
<dbReference type="Proteomes" id="UP000230914">
    <property type="component" value="Unassembled WGS sequence"/>
</dbReference>
<evidence type="ECO:0000256" key="5">
    <source>
        <dbReference type="ARBA" id="ARBA00023235"/>
    </source>
</evidence>
<evidence type="ECO:0000256" key="2">
    <source>
        <dbReference type="ARBA" id="ARBA00013090"/>
    </source>
</evidence>
<dbReference type="InterPro" id="IPR001920">
    <property type="entry name" value="Asp/Glu_race"/>
</dbReference>
<dbReference type="FunFam" id="3.40.50.1860:FF:000001">
    <property type="entry name" value="Glutamate racemase"/>
    <property type="match status" value="1"/>
</dbReference>
<feature type="active site" description="Proton donor/acceptor" evidence="7">
    <location>
        <position position="184"/>
    </location>
</feature>
<reference evidence="8 9" key="1">
    <citation type="submission" date="2017-10" db="EMBL/GenBank/DDBJ databases">
        <title>Novel microbial diversity and functional potential in the marine mammal oral microbiome.</title>
        <authorList>
            <person name="Dudek N.K."/>
            <person name="Sun C.L."/>
            <person name="Burstein D."/>
            <person name="Kantor R.S."/>
            <person name="Aliaga Goltsman D.S."/>
            <person name="Bik E.M."/>
            <person name="Thomas B.C."/>
            <person name="Banfield J.F."/>
            <person name="Relman D.A."/>
        </authorList>
    </citation>
    <scope>NUCLEOTIDE SEQUENCE [LARGE SCALE GENOMIC DNA]</scope>
    <source>
        <strain evidence="8">DOLJORAL78_61_10</strain>
    </source>
</reference>
<keyword evidence="5 7" id="KW-0413">Isomerase</keyword>
<dbReference type="GO" id="GO:0071555">
    <property type="term" value="P:cell wall organization"/>
    <property type="evidence" value="ECO:0007669"/>
    <property type="project" value="UniProtKB-KW"/>
</dbReference>
<dbReference type="Gene3D" id="3.40.50.1860">
    <property type="match status" value="2"/>
</dbReference>
<feature type="binding site" evidence="7">
    <location>
        <begin position="185"/>
        <end position="186"/>
    </location>
    <ligand>
        <name>substrate</name>
    </ligand>
</feature>
<dbReference type="GO" id="GO:0009252">
    <property type="term" value="P:peptidoglycan biosynthetic process"/>
    <property type="evidence" value="ECO:0007669"/>
    <property type="project" value="UniProtKB-UniRule"/>
</dbReference>
<dbReference type="InterPro" id="IPR004391">
    <property type="entry name" value="Glu_race"/>
</dbReference>
<accession>A0A2G6KC41</accession>
<comment type="function">
    <text evidence="7">Provides the (R)-glutamate required for cell wall biosynthesis.</text>
</comment>
<organism evidence="8 9">
    <name type="scientific">Ilumatobacter coccineus</name>
    <dbReference type="NCBI Taxonomy" id="467094"/>
    <lineage>
        <taxon>Bacteria</taxon>
        <taxon>Bacillati</taxon>
        <taxon>Actinomycetota</taxon>
        <taxon>Acidimicrobiia</taxon>
        <taxon>Acidimicrobiales</taxon>
        <taxon>Ilumatobacteraceae</taxon>
        <taxon>Ilumatobacter</taxon>
    </lineage>
</organism>
<keyword evidence="4 7" id="KW-0573">Peptidoglycan synthesis</keyword>
<keyword evidence="3 7" id="KW-0133">Cell shape</keyword>
<feature type="binding site" evidence="7">
    <location>
        <begin position="41"/>
        <end position="42"/>
    </location>
    <ligand>
        <name>substrate</name>
    </ligand>
</feature>
<evidence type="ECO:0000256" key="6">
    <source>
        <dbReference type="ARBA" id="ARBA00023316"/>
    </source>
</evidence>
<gene>
    <name evidence="7" type="primary">murI</name>
    <name evidence="8" type="ORF">CSA55_02155</name>
</gene>
<evidence type="ECO:0000313" key="9">
    <source>
        <dbReference type="Proteomes" id="UP000230914"/>
    </source>
</evidence>
<comment type="catalytic activity">
    <reaction evidence="1 7">
        <text>L-glutamate = D-glutamate</text>
        <dbReference type="Rhea" id="RHEA:12813"/>
        <dbReference type="ChEBI" id="CHEBI:29985"/>
        <dbReference type="ChEBI" id="CHEBI:29986"/>
        <dbReference type="EC" id="5.1.1.3"/>
    </reaction>
</comment>
<dbReference type="AlphaFoldDB" id="A0A2G6KC41"/>
<dbReference type="GO" id="GO:0008881">
    <property type="term" value="F:glutamate racemase activity"/>
    <property type="evidence" value="ECO:0007669"/>
    <property type="project" value="UniProtKB-UniRule"/>
</dbReference>
<evidence type="ECO:0000256" key="7">
    <source>
        <dbReference type="HAMAP-Rule" id="MF_00258"/>
    </source>
</evidence>
<dbReference type="PANTHER" id="PTHR21198:SF2">
    <property type="entry name" value="GLUTAMATE RACEMASE"/>
    <property type="match status" value="1"/>
</dbReference>
<dbReference type="PROSITE" id="PS00923">
    <property type="entry name" value="ASP_GLU_RACEMASE_1"/>
    <property type="match status" value="1"/>
</dbReference>
<evidence type="ECO:0000256" key="4">
    <source>
        <dbReference type="ARBA" id="ARBA00022984"/>
    </source>
</evidence>
<feature type="active site" description="Proton donor/acceptor" evidence="7">
    <location>
        <position position="73"/>
    </location>
</feature>
<protein>
    <recommendedName>
        <fullName evidence="2 7">Glutamate racemase</fullName>
        <ecNumber evidence="2 7">5.1.1.3</ecNumber>
    </recommendedName>
</protein>
<dbReference type="EMBL" id="PDSL01000035">
    <property type="protein sequence ID" value="PIE33244.1"/>
    <property type="molecule type" value="Genomic_DNA"/>
</dbReference>
<dbReference type="InterPro" id="IPR018187">
    <property type="entry name" value="Asp/Glu_racemase_AS_1"/>
</dbReference>
<dbReference type="PANTHER" id="PTHR21198">
    <property type="entry name" value="GLUTAMATE RACEMASE"/>
    <property type="match status" value="1"/>
</dbReference>
<evidence type="ECO:0000256" key="1">
    <source>
        <dbReference type="ARBA" id="ARBA00001602"/>
    </source>
</evidence>
<comment type="caution">
    <text evidence="8">The sequence shown here is derived from an EMBL/GenBank/DDBJ whole genome shotgun (WGS) entry which is preliminary data.</text>
</comment>
<dbReference type="EC" id="5.1.1.3" evidence="2 7"/>
<dbReference type="PROSITE" id="PS00924">
    <property type="entry name" value="ASP_GLU_RACEMASE_2"/>
    <property type="match status" value="1"/>
</dbReference>